<dbReference type="Proteomes" id="UP000277424">
    <property type="component" value="Unassembled WGS sequence"/>
</dbReference>
<dbReference type="OrthoDB" id="8481176at2"/>
<evidence type="ECO:0000313" key="1">
    <source>
        <dbReference type="EMBL" id="RKQ70563.1"/>
    </source>
</evidence>
<comment type="caution">
    <text evidence="1">The sequence shown here is derived from an EMBL/GenBank/DDBJ whole genome shotgun (WGS) entry which is preliminary data.</text>
</comment>
<protein>
    <submittedName>
        <fullName evidence="1">Uncharacterized protein</fullName>
    </submittedName>
</protein>
<dbReference type="AlphaFoldDB" id="A0A420WHU7"/>
<dbReference type="EMBL" id="RBIG01000002">
    <property type="protein sequence ID" value="RKQ70563.1"/>
    <property type="molecule type" value="Genomic_DNA"/>
</dbReference>
<gene>
    <name evidence="1" type="ORF">BCL74_2511</name>
</gene>
<sequence length="178" mass="20040">MSLDFDPKTQKIIYRGKEVGERIFKNGRSTVRLNIEYQGGDDWSVPLNLFALGLSILEENQPALALLTVRTSGDSMAEDFKFKRFLIEKLVKRGGYIWNFHKSDSDNWPSPLHGHDYEKGLKLDAITGEIYDVATRMRCNTLRIKDLKAVQANLRASKDFKEAVVTLIDDAATATGSA</sequence>
<dbReference type="RefSeq" id="WP_121220418.1">
    <property type="nucleotide sequence ID" value="NZ_RBIG01000002.1"/>
</dbReference>
<accession>A0A420WHU7</accession>
<evidence type="ECO:0000313" key="2">
    <source>
        <dbReference type="Proteomes" id="UP000277424"/>
    </source>
</evidence>
<reference evidence="1 2" key="1">
    <citation type="submission" date="2018-10" db="EMBL/GenBank/DDBJ databases">
        <title>Comparative analysis of microorganisms from saline springs in Andes Mountain Range, Colombia.</title>
        <authorList>
            <person name="Rubin E."/>
        </authorList>
    </citation>
    <scope>NUCLEOTIDE SEQUENCE [LARGE SCALE GENOMIC DNA]</scope>
    <source>
        <strain evidence="1 2">USBA 36</strain>
    </source>
</reference>
<organism evidence="1 2">
    <name type="scientific">Oceanibaculum indicum</name>
    <dbReference type="NCBI Taxonomy" id="526216"/>
    <lineage>
        <taxon>Bacteria</taxon>
        <taxon>Pseudomonadati</taxon>
        <taxon>Pseudomonadota</taxon>
        <taxon>Alphaproteobacteria</taxon>
        <taxon>Rhodospirillales</taxon>
        <taxon>Oceanibaculaceae</taxon>
        <taxon>Oceanibaculum</taxon>
    </lineage>
</organism>
<name>A0A420WHU7_9PROT</name>
<proteinExistence type="predicted"/>